<dbReference type="RefSeq" id="WP_131450190.1">
    <property type="nucleotide sequence ID" value="NZ_SJZI01000050.1"/>
</dbReference>
<dbReference type="Proteomes" id="UP000295334">
    <property type="component" value="Unassembled WGS sequence"/>
</dbReference>
<dbReference type="InterPro" id="IPR015018">
    <property type="entry name" value="DUF1905"/>
</dbReference>
<dbReference type="SUPFAM" id="SSF141694">
    <property type="entry name" value="AF2212/PG0164-like"/>
    <property type="match status" value="1"/>
</dbReference>
<dbReference type="Gene3D" id="2.40.30.100">
    <property type="entry name" value="AF2212/PG0164-like"/>
    <property type="match status" value="1"/>
</dbReference>
<sequence>MIRFTAELKRFDSQGEKTGWTYFDIPGALAETLKPGCRTAYRVKGRIDKLDIKGVSLVPMGGGDFILAVNAAMRKSLRKEKGATVSVQLSVDNEVFQTPADITECLADEPAAEAYYNGLPPSHRRYWVNWVAEAKTAPTRAKRLAMMVDSLARGWGFSEMQRAAKAKKEKDGF</sequence>
<gene>
    <name evidence="1" type="ORF">EPD60_14235</name>
</gene>
<dbReference type="OrthoDB" id="680797at2"/>
<dbReference type="InterPro" id="IPR037079">
    <property type="entry name" value="AF2212/PG0164-like_sf"/>
</dbReference>
<accession>A0A4R1B3K5</accession>
<dbReference type="AlphaFoldDB" id="A0A4R1B3K5"/>
<dbReference type="Pfam" id="PF13376">
    <property type="entry name" value="OmdA"/>
    <property type="match status" value="1"/>
</dbReference>
<comment type="caution">
    <text evidence="1">The sequence shown here is derived from an EMBL/GenBank/DDBJ whole genome shotgun (WGS) entry which is preliminary data.</text>
</comment>
<protein>
    <submittedName>
        <fullName evidence="1">DUF1905 domain-containing protein</fullName>
    </submittedName>
</protein>
<organism evidence="1 2">
    <name type="scientific">Flaviaesturariibacter flavus</name>
    <dbReference type="NCBI Taxonomy" id="2502780"/>
    <lineage>
        <taxon>Bacteria</taxon>
        <taxon>Pseudomonadati</taxon>
        <taxon>Bacteroidota</taxon>
        <taxon>Chitinophagia</taxon>
        <taxon>Chitinophagales</taxon>
        <taxon>Chitinophagaceae</taxon>
        <taxon>Flaviaestuariibacter</taxon>
    </lineage>
</organism>
<proteinExistence type="predicted"/>
<dbReference type="Pfam" id="PF08922">
    <property type="entry name" value="DUF1905"/>
    <property type="match status" value="1"/>
</dbReference>
<reference evidence="1 2" key="1">
    <citation type="submission" date="2019-03" db="EMBL/GenBank/DDBJ databases">
        <authorList>
            <person name="Kim M.K.M."/>
        </authorList>
    </citation>
    <scope>NUCLEOTIDE SEQUENCE [LARGE SCALE GENOMIC DNA]</scope>
    <source>
        <strain evidence="1 2">17J68-12</strain>
    </source>
</reference>
<keyword evidence="2" id="KW-1185">Reference proteome</keyword>
<evidence type="ECO:0000313" key="2">
    <source>
        <dbReference type="Proteomes" id="UP000295334"/>
    </source>
</evidence>
<evidence type="ECO:0000313" key="1">
    <source>
        <dbReference type="EMBL" id="TCJ12431.1"/>
    </source>
</evidence>
<name>A0A4R1B3K5_9BACT</name>
<dbReference type="EMBL" id="SJZI01000050">
    <property type="protein sequence ID" value="TCJ12431.1"/>
    <property type="molecule type" value="Genomic_DNA"/>
</dbReference>